<organism evidence="3 4">
    <name type="scientific">Streptomyces lasiicapitis</name>
    <dbReference type="NCBI Taxonomy" id="1923961"/>
    <lineage>
        <taxon>Bacteria</taxon>
        <taxon>Bacillati</taxon>
        <taxon>Actinomycetota</taxon>
        <taxon>Actinomycetes</taxon>
        <taxon>Kitasatosporales</taxon>
        <taxon>Streptomycetaceae</taxon>
        <taxon>Streptomyces</taxon>
    </lineage>
</organism>
<evidence type="ECO:0000256" key="1">
    <source>
        <dbReference type="SAM" id="MobiDB-lite"/>
    </source>
</evidence>
<keyword evidence="4" id="KW-1185">Reference proteome</keyword>
<reference evidence="4" key="1">
    <citation type="journal article" date="2019" name="Int. J. Syst. Evol. Microbiol.">
        <title>The Global Catalogue of Microorganisms (GCM) 10K type strain sequencing project: providing services to taxonomists for standard genome sequencing and annotation.</title>
        <authorList>
            <consortium name="The Broad Institute Genomics Platform"/>
            <consortium name="The Broad Institute Genome Sequencing Center for Infectious Disease"/>
            <person name="Wu L."/>
            <person name="Ma J."/>
        </authorList>
    </citation>
    <scope>NUCLEOTIDE SEQUENCE [LARGE SCALE GENOMIC DNA]</scope>
    <source>
        <strain evidence="4">CGMCC 4.7349</strain>
    </source>
</reference>
<keyword evidence="2" id="KW-0812">Transmembrane</keyword>
<evidence type="ECO:0000313" key="4">
    <source>
        <dbReference type="Proteomes" id="UP000656881"/>
    </source>
</evidence>
<evidence type="ECO:0000256" key="2">
    <source>
        <dbReference type="SAM" id="Phobius"/>
    </source>
</evidence>
<dbReference type="Proteomes" id="UP000656881">
    <property type="component" value="Unassembled WGS sequence"/>
</dbReference>
<dbReference type="EMBL" id="BMNG01000028">
    <property type="protein sequence ID" value="GGO59388.1"/>
    <property type="molecule type" value="Genomic_DNA"/>
</dbReference>
<evidence type="ECO:0008006" key="5">
    <source>
        <dbReference type="Google" id="ProtNLM"/>
    </source>
</evidence>
<keyword evidence="2" id="KW-0472">Membrane</keyword>
<evidence type="ECO:0000313" key="3">
    <source>
        <dbReference type="EMBL" id="GGO59388.1"/>
    </source>
</evidence>
<comment type="caution">
    <text evidence="3">The sequence shown here is derived from an EMBL/GenBank/DDBJ whole genome shotgun (WGS) entry which is preliminary data.</text>
</comment>
<name>A0ABQ2MXL5_9ACTN</name>
<proteinExistence type="predicted"/>
<keyword evidence="2" id="KW-1133">Transmembrane helix</keyword>
<feature type="region of interest" description="Disordered" evidence="1">
    <location>
        <begin position="100"/>
        <end position="119"/>
    </location>
</feature>
<accession>A0ABQ2MXL5</accession>
<protein>
    <recommendedName>
        <fullName evidence="5">DUF697 domain-containing protein</fullName>
    </recommendedName>
</protein>
<sequence length="341" mass="37270">MADAASRSSGSAARAAPSNSSYFLGVSRVDGVTAQWITGQLRGGYTDWVQPPDLSGLETNRDLLLVVDYAETRPHLIRHVIEHLYSARHCTRGLLIARAVGPPPARTQPGRRLSHPRHSDQRPLIELGPLHPGWTSHGFWVLGTFVRDGKGLTGTRRAETLLSRLGRSMLQSRALWGVCMAEKDYDDIVATAVIAAAATGPLVVAPVADLTVLSGVWTAMLAAINKRSGHGLERDFFLKVPAAVLVGGGLYRVGSKLLQRFIMAAIAATGVGAAPVMSVNGILNALATWRASQAYIELCETEDFDPLDWDRTVKILKEAVKPWPTREEIRFIINFLRWKRL</sequence>
<feature type="transmembrane region" description="Helical" evidence="2">
    <location>
        <begin position="260"/>
        <end position="283"/>
    </location>
</feature>
<gene>
    <name evidence="3" type="ORF">GCM10012286_80870</name>
</gene>